<dbReference type="SUPFAM" id="SSF51556">
    <property type="entry name" value="Metallo-dependent hydrolases"/>
    <property type="match status" value="1"/>
</dbReference>
<feature type="domain" description="Aminodeoxyfutalosine deaminase/Imidazolonepropionase-like composite" evidence="5">
    <location>
        <begin position="22"/>
        <end position="46"/>
    </location>
</feature>
<evidence type="ECO:0000256" key="3">
    <source>
        <dbReference type="ARBA" id="ARBA00022833"/>
    </source>
</evidence>
<dbReference type="EMBL" id="WRPM01000071">
    <property type="protein sequence ID" value="MVT26704.1"/>
    <property type="molecule type" value="Genomic_DNA"/>
</dbReference>
<evidence type="ECO:0000256" key="2">
    <source>
        <dbReference type="ARBA" id="ARBA00022801"/>
    </source>
</evidence>
<dbReference type="PANTHER" id="PTHR43794">
    <property type="entry name" value="AMINOHYDROLASE SSNA-RELATED"/>
    <property type="match status" value="1"/>
</dbReference>
<dbReference type="GO" id="GO:0016810">
    <property type="term" value="F:hydrolase activity, acting on carbon-nitrogen (but not peptide) bonds"/>
    <property type="evidence" value="ECO:0007669"/>
    <property type="project" value="InterPro"/>
</dbReference>
<evidence type="ECO:0000313" key="7">
    <source>
        <dbReference type="Proteomes" id="UP000460157"/>
    </source>
</evidence>
<dbReference type="InterPro" id="IPR054418">
    <property type="entry name" value="MQNX/HUTI_composite_N"/>
</dbReference>
<evidence type="ECO:0000259" key="5">
    <source>
        <dbReference type="Pfam" id="PF22039"/>
    </source>
</evidence>
<dbReference type="Pfam" id="PF01979">
    <property type="entry name" value="Amidohydro_1"/>
    <property type="match status" value="1"/>
</dbReference>
<dbReference type="PANTHER" id="PTHR43794:SF11">
    <property type="entry name" value="AMIDOHYDROLASE-RELATED DOMAIN-CONTAINING PROTEIN"/>
    <property type="match status" value="1"/>
</dbReference>
<reference evidence="6 7" key="1">
    <citation type="submission" date="2019-12" db="EMBL/GenBank/DDBJ databases">
        <title>Nesterenkonia muleiensis sp. nov., a novel actinobacterium isolated from sap of Populus euphratica.</title>
        <authorList>
            <person name="Wang R."/>
        </authorList>
    </citation>
    <scope>NUCLEOTIDE SEQUENCE [LARGE SCALE GENOMIC DNA]</scope>
    <source>
        <strain evidence="6 7">F10</strain>
    </source>
</reference>
<feature type="domain" description="Amidohydrolase-related" evidence="4">
    <location>
        <begin position="58"/>
        <end position="429"/>
    </location>
</feature>
<dbReference type="InterPro" id="IPR011059">
    <property type="entry name" value="Metal-dep_hydrolase_composite"/>
</dbReference>
<keyword evidence="2 6" id="KW-0378">Hydrolase</keyword>
<organism evidence="6 7">
    <name type="scientific">Nesterenkonia alkaliphila</name>
    <dbReference type="NCBI Taxonomy" id="1463631"/>
    <lineage>
        <taxon>Bacteria</taxon>
        <taxon>Bacillati</taxon>
        <taxon>Actinomycetota</taxon>
        <taxon>Actinomycetes</taxon>
        <taxon>Micrococcales</taxon>
        <taxon>Micrococcaceae</taxon>
        <taxon>Nesterenkonia</taxon>
    </lineage>
</organism>
<keyword evidence="1" id="KW-0479">Metal-binding</keyword>
<dbReference type="AlphaFoldDB" id="A0A7K1UJW9"/>
<dbReference type="Gene3D" id="3.20.20.140">
    <property type="entry name" value="Metal-dependent hydrolases"/>
    <property type="match status" value="1"/>
</dbReference>
<evidence type="ECO:0000259" key="4">
    <source>
        <dbReference type="Pfam" id="PF01979"/>
    </source>
</evidence>
<evidence type="ECO:0000313" key="6">
    <source>
        <dbReference type="EMBL" id="MVT26704.1"/>
    </source>
</evidence>
<evidence type="ECO:0000256" key="1">
    <source>
        <dbReference type="ARBA" id="ARBA00022723"/>
    </source>
</evidence>
<dbReference type="Gene3D" id="2.30.40.10">
    <property type="entry name" value="Urease, subunit C, domain 1"/>
    <property type="match status" value="1"/>
</dbReference>
<protein>
    <submittedName>
        <fullName evidence="6">Amidohydrolase family protein</fullName>
    </submittedName>
</protein>
<dbReference type="InterPro" id="IPR006680">
    <property type="entry name" value="Amidohydro-rel"/>
</dbReference>
<proteinExistence type="predicted"/>
<keyword evidence="7" id="KW-1185">Reference proteome</keyword>
<keyword evidence="3" id="KW-0862">Zinc</keyword>
<dbReference type="RefSeq" id="WP_157323930.1">
    <property type="nucleotide sequence ID" value="NZ_BMFX01000001.1"/>
</dbReference>
<dbReference type="SUPFAM" id="SSF51338">
    <property type="entry name" value="Composite domain of metallo-dependent hydrolases"/>
    <property type="match status" value="1"/>
</dbReference>
<comment type="caution">
    <text evidence="6">The sequence shown here is derived from an EMBL/GenBank/DDBJ whole genome shotgun (WGS) entry which is preliminary data.</text>
</comment>
<dbReference type="Proteomes" id="UP000460157">
    <property type="component" value="Unassembled WGS sequence"/>
</dbReference>
<name>A0A7K1UJW9_9MICC</name>
<accession>A0A7K1UJW9</accession>
<dbReference type="InterPro" id="IPR050287">
    <property type="entry name" value="MTA/SAH_deaminase"/>
</dbReference>
<dbReference type="InterPro" id="IPR032466">
    <property type="entry name" value="Metal_Hydrolase"/>
</dbReference>
<dbReference type="Pfam" id="PF22039">
    <property type="entry name" value="HUTI_composite_bact"/>
    <property type="match status" value="1"/>
</dbReference>
<sequence length="478" mass="51709">MRIVRGGTVVTMDAERRVIEDGAVLLEGTTIREVGDYSELRSRYPEVQEVIGNERTAVLPGLIDVHGHAGHSLMKTVASDRPDVWMDLLTTFYFTRTDEQFWYADARLSALDRLRQGVTTSMSVMGSRPRVDEPGFIRAHAAGYAEVGVADIIGTGPSGAPYPHPVESRDAGAGWRKKMVSLQDMLEAAEQVISELHGTRGGLTQVFLTPFTILPSLFGSGPSTPYAAQRLTESDRRHGAAVLELAARTGTRIHSDAFGGHIRLAMQDPETAILGPQVHLQHCVGIDEEEIVHLASTGTHVSHAPGGGLNVAALLAQGVNVALTTDGAAPLRPFDLLLAARTAREAQVVRTGDRYLLPPGKLLEMITIDAARAVGMQDEIGSLEPGKRADLVLIDTAQPHLTPWWMPVHRLMYQATGADVHTVLVAGEVLLDDGCAVRVDEQEVIDLAQEQASRALVDGGLEQHLADPGWKQVRRVFC</sequence>
<dbReference type="GO" id="GO:0046872">
    <property type="term" value="F:metal ion binding"/>
    <property type="evidence" value="ECO:0007669"/>
    <property type="project" value="UniProtKB-KW"/>
</dbReference>
<dbReference type="OrthoDB" id="3189065at2"/>
<gene>
    <name evidence="6" type="ORF">GNZ21_10095</name>
</gene>